<evidence type="ECO:0000313" key="1">
    <source>
        <dbReference type="EMBL" id="QBJ04528.1"/>
    </source>
</evidence>
<organism evidence="1 2">
    <name type="scientific">Pseudomonas phage Lana</name>
    <dbReference type="NCBI Taxonomy" id="2530172"/>
    <lineage>
        <taxon>Viruses</taxon>
        <taxon>Duplodnaviria</taxon>
        <taxon>Heunggongvirae</taxon>
        <taxon>Uroviricota</taxon>
        <taxon>Caudoviricetes</taxon>
        <taxon>Lanavirus</taxon>
        <taxon>Lanavirus lana</taxon>
    </lineage>
</organism>
<dbReference type="KEGG" id="vg:55011812"/>
<name>A0A481W7B1_9CAUD</name>
<dbReference type="Proteomes" id="UP000293575">
    <property type="component" value="Segment"/>
</dbReference>
<dbReference type="GeneID" id="55011812"/>
<keyword evidence="2" id="KW-1185">Reference proteome</keyword>
<dbReference type="EMBL" id="MK473373">
    <property type="protein sequence ID" value="QBJ04528.1"/>
    <property type="molecule type" value="Genomic_DNA"/>
</dbReference>
<accession>A0A481W7B1</accession>
<proteinExistence type="predicted"/>
<reference evidence="1" key="1">
    <citation type="submission" date="2019-01" db="EMBL/GenBank/DDBJ databases">
        <authorList>
            <person name="Hylling O."/>
            <person name="Carstens A.B."/>
            <person name="Hansen L.H."/>
        </authorList>
    </citation>
    <scope>NUCLEOTIDE SEQUENCE [LARGE SCALE GENOMIC DNA]</scope>
</reference>
<sequence length="106" mass="11566">MNIVFAAPAATGKTHFKEALKAHFKCQQAYDDGEINGIRWPSNNGPHDTLILCCNDRSDQPGRRLSREEMNAAMVAVGGIPIWNDDGSVNMNGKRAVLVKTKGAKK</sequence>
<protein>
    <submittedName>
        <fullName evidence="1">Uncharacterized protein</fullName>
    </submittedName>
</protein>
<evidence type="ECO:0000313" key="2">
    <source>
        <dbReference type="Proteomes" id="UP000293575"/>
    </source>
</evidence>
<dbReference type="RefSeq" id="YP_009820376.1">
    <property type="nucleotide sequence ID" value="NC_048166.1"/>
</dbReference>